<dbReference type="PANTHER" id="PTHR46670:SF3">
    <property type="entry name" value="ENDONUCLEASE_EXONUCLEASE_PHOSPHATASE DOMAIN-CONTAINING PROTEIN"/>
    <property type="match status" value="1"/>
</dbReference>
<proteinExistence type="predicted"/>
<evidence type="ECO:0000313" key="1">
    <source>
        <dbReference type="EMBL" id="CAB4045611.1"/>
    </source>
</evidence>
<evidence type="ECO:0000313" key="2">
    <source>
        <dbReference type="Proteomes" id="UP001152795"/>
    </source>
</evidence>
<keyword evidence="2" id="KW-1185">Reference proteome</keyword>
<dbReference type="AlphaFoldDB" id="A0A6S7KWY0"/>
<organism evidence="1 2">
    <name type="scientific">Paramuricea clavata</name>
    <name type="common">Red gorgonian</name>
    <name type="synonym">Violescent sea-whip</name>
    <dbReference type="NCBI Taxonomy" id="317549"/>
    <lineage>
        <taxon>Eukaryota</taxon>
        <taxon>Metazoa</taxon>
        <taxon>Cnidaria</taxon>
        <taxon>Anthozoa</taxon>
        <taxon>Octocorallia</taxon>
        <taxon>Malacalcyonacea</taxon>
        <taxon>Plexauridae</taxon>
        <taxon>Paramuricea</taxon>
    </lineage>
</organism>
<gene>
    <name evidence="1" type="ORF">PACLA_8A039212</name>
</gene>
<name>A0A6S7KWY0_PARCT</name>
<comment type="caution">
    <text evidence="1">The sequence shown here is derived from an EMBL/GenBank/DDBJ whole genome shotgun (WGS) entry which is preliminary data.</text>
</comment>
<dbReference type="EMBL" id="CACRXK020040626">
    <property type="protein sequence ID" value="CAB4045611.1"/>
    <property type="molecule type" value="Genomic_DNA"/>
</dbReference>
<dbReference type="OrthoDB" id="10066052at2759"/>
<sequence length="127" mass="15090">MPKPNFVVKELRFRQLKRIDIPVSKNDISGSELCVNSFSDIEEFTRCYDTILLNLLDKHAPIKTKKMVMRPVVSWFTDDLKKLKAERRKCERKMLQSGCSHDKELYYKTRDKYSALLRKTKTSYYSD</sequence>
<protein>
    <submittedName>
        <fullName evidence="1">Uncharacterized protein</fullName>
    </submittedName>
</protein>
<accession>A0A6S7KWY0</accession>
<reference evidence="1" key="1">
    <citation type="submission" date="2020-04" db="EMBL/GenBank/DDBJ databases">
        <authorList>
            <person name="Alioto T."/>
            <person name="Alioto T."/>
            <person name="Gomez Garrido J."/>
        </authorList>
    </citation>
    <scope>NUCLEOTIDE SEQUENCE</scope>
    <source>
        <strain evidence="1">A484AB</strain>
    </source>
</reference>
<dbReference type="PANTHER" id="PTHR46670">
    <property type="entry name" value="ENDO/EXONUCLEASE/PHOSPHATASE DOMAIN-CONTAINING PROTEIN"/>
    <property type="match status" value="1"/>
</dbReference>
<dbReference type="Proteomes" id="UP001152795">
    <property type="component" value="Unassembled WGS sequence"/>
</dbReference>